<name>A0A427BC45_ENSVE</name>
<dbReference type="AlphaFoldDB" id="A0A427BC45"/>
<evidence type="ECO:0000313" key="3">
    <source>
        <dbReference type="Proteomes" id="UP000287651"/>
    </source>
</evidence>
<comment type="caution">
    <text evidence="2">The sequence shown here is derived from an EMBL/GenBank/DDBJ whole genome shotgun (WGS) entry which is preliminary data.</text>
</comment>
<feature type="compositionally biased region" description="Basic and acidic residues" evidence="1">
    <location>
        <begin position="137"/>
        <end position="158"/>
    </location>
</feature>
<dbReference type="Proteomes" id="UP000287651">
    <property type="component" value="Unassembled WGS sequence"/>
</dbReference>
<sequence>MPPTERTHLFLPRCLKRKRTIERNQAINGDGNINSVVRPAGAPSCHESYSSGVAWAWGACDQNVFLPFATTRRRWTIEGNDISTAACCFIQAKLQRMIAIPVVVPSQARLVGVEMMKVALFSPSISCKESVPSFSQSKEKEARQAPGEERRRETITGS</sequence>
<reference evidence="2 3" key="1">
    <citation type="journal article" date="2014" name="Agronomy (Basel)">
        <title>A Draft Genome Sequence for Ensete ventricosum, the Drought-Tolerant Tree Against Hunger.</title>
        <authorList>
            <person name="Harrison J."/>
            <person name="Moore K.A."/>
            <person name="Paszkiewicz K."/>
            <person name="Jones T."/>
            <person name="Grant M."/>
            <person name="Ambacheew D."/>
            <person name="Muzemil S."/>
            <person name="Studholme D.J."/>
        </authorList>
    </citation>
    <scope>NUCLEOTIDE SEQUENCE [LARGE SCALE GENOMIC DNA]</scope>
</reference>
<organism evidence="2 3">
    <name type="scientific">Ensete ventricosum</name>
    <name type="common">Abyssinian banana</name>
    <name type="synonym">Musa ensete</name>
    <dbReference type="NCBI Taxonomy" id="4639"/>
    <lineage>
        <taxon>Eukaryota</taxon>
        <taxon>Viridiplantae</taxon>
        <taxon>Streptophyta</taxon>
        <taxon>Embryophyta</taxon>
        <taxon>Tracheophyta</taxon>
        <taxon>Spermatophyta</taxon>
        <taxon>Magnoliopsida</taxon>
        <taxon>Liliopsida</taxon>
        <taxon>Zingiberales</taxon>
        <taxon>Musaceae</taxon>
        <taxon>Ensete</taxon>
    </lineage>
</organism>
<feature type="region of interest" description="Disordered" evidence="1">
    <location>
        <begin position="128"/>
        <end position="158"/>
    </location>
</feature>
<accession>A0A427BC45</accession>
<protein>
    <submittedName>
        <fullName evidence="2">Uncharacterized protein</fullName>
    </submittedName>
</protein>
<proteinExistence type="predicted"/>
<gene>
    <name evidence="2" type="ORF">B296_00000192</name>
</gene>
<evidence type="ECO:0000256" key="1">
    <source>
        <dbReference type="SAM" id="MobiDB-lite"/>
    </source>
</evidence>
<dbReference type="EMBL" id="AMZH03000015">
    <property type="protein sequence ID" value="RRT86095.1"/>
    <property type="molecule type" value="Genomic_DNA"/>
</dbReference>
<evidence type="ECO:0000313" key="2">
    <source>
        <dbReference type="EMBL" id="RRT86095.1"/>
    </source>
</evidence>